<sequence length="97" mass="10249">MTNLPADTPTTVSTAGVAAGVPYVNLSAKGRVGNREPATFGGASEAFRPSTAARASCHTSGISKDGFHELVFSFGLGDFFFPRECLGTVVLHRRKFK</sequence>
<dbReference type="EMBL" id="JBEPTQ010000002">
    <property type="protein sequence ID" value="MET4723896.1"/>
    <property type="molecule type" value="Genomic_DNA"/>
</dbReference>
<reference evidence="1 2" key="1">
    <citation type="submission" date="2024-06" db="EMBL/GenBank/DDBJ databases">
        <title>Genomic Encyclopedia of Type Strains, Phase V (KMG-V): Genome sequencing to study the core and pangenomes of soil and plant-associated prokaryotes.</title>
        <authorList>
            <person name="Whitman W."/>
        </authorList>
    </citation>
    <scope>NUCLEOTIDE SEQUENCE [LARGE SCALE GENOMIC DNA]</scope>
    <source>
        <strain evidence="1 2">USDA 160</strain>
    </source>
</reference>
<accession>A0ABV2S3X4</accession>
<proteinExistence type="predicted"/>
<organism evidence="1 2">
    <name type="scientific">Bradyrhizobium japonicum</name>
    <dbReference type="NCBI Taxonomy" id="375"/>
    <lineage>
        <taxon>Bacteria</taxon>
        <taxon>Pseudomonadati</taxon>
        <taxon>Pseudomonadota</taxon>
        <taxon>Alphaproteobacteria</taxon>
        <taxon>Hyphomicrobiales</taxon>
        <taxon>Nitrobacteraceae</taxon>
        <taxon>Bradyrhizobium</taxon>
    </lineage>
</organism>
<gene>
    <name evidence="1" type="ORF">ABIF63_008002</name>
</gene>
<dbReference type="Proteomes" id="UP001549291">
    <property type="component" value="Unassembled WGS sequence"/>
</dbReference>
<protein>
    <submittedName>
        <fullName evidence="1">Uncharacterized protein</fullName>
    </submittedName>
</protein>
<keyword evidence="2" id="KW-1185">Reference proteome</keyword>
<evidence type="ECO:0000313" key="2">
    <source>
        <dbReference type="Proteomes" id="UP001549291"/>
    </source>
</evidence>
<comment type="caution">
    <text evidence="1">The sequence shown here is derived from an EMBL/GenBank/DDBJ whole genome shotgun (WGS) entry which is preliminary data.</text>
</comment>
<evidence type="ECO:0000313" key="1">
    <source>
        <dbReference type="EMBL" id="MET4723896.1"/>
    </source>
</evidence>
<name>A0ABV2S3X4_BRAJP</name>